<evidence type="ECO:0000256" key="3">
    <source>
        <dbReference type="ARBA" id="ARBA00022679"/>
    </source>
</evidence>
<organism evidence="8 9">
    <name type="scientific">Trueperella pecoris</name>
    <dbReference type="NCBI Taxonomy" id="2733571"/>
    <lineage>
        <taxon>Bacteria</taxon>
        <taxon>Bacillati</taxon>
        <taxon>Actinomycetota</taxon>
        <taxon>Actinomycetes</taxon>
        <taxon>Actinomycetales</taxon>
        <taxon>Actinomycetaceae</taxon>
        <taxon>Trueperella</taxon>
    </lineage>
</organism>
<dbReference type="Proteomes" id="UP000595053">
    <property type="component" value="Chromosome"/>
</dbReference>
<evidence type="ECO:0000256" key="1">
    <source>
        <dbReference type="ARBA" id="ARBA00011975"/>
    </source>
</evidence>
<dbReference type="GO" id="GO:0044027">
    <property type="term" value="P:negative regulation of gene expression via chromosomal CpG island methylation"/>
    <property type="evidence" value="ECO:0007669"/>
    <property type="project" value="TreeGrafter"/>
</dbReference>
<evidence type="ECO:0000256" key="7">
    <source>
        <dbReference type="RuleBase" id="RU000416"/>
    </source>
</evidence>
<dbReference type="REBASE" id="451748">
    <property type="entry name" value="M.TspA0121ORF9410P"/>
</dbReference>
<evidence type="ECO:0000256" key="2">
    <source>
        <dbReference type="ARBA" id="ARBA00022603"/>
    </source>
</evidence>
<reference evidence="8 9" key="1">
    <citation type="submission" date="2020-10" db="EMBL/GenBank/DDBJ databases">
        <title>Trueperella pecoris sp. nov. isolated from bovine and porcine specimens.</title>
        <authorList>
            <person name="Schoenecker L."/>
            <person name="Schnydrig P."/>
            <person name="Brodard I."/>
            <person name="Thomann A."/>
            <person name="Hemphill A."/>
            <person name="Rodriguez-Campos S."/>
            <person name="Perreten V."/>
            <person name="Jores J."/>
            <person name="Kittl S."/>
        </authorList>
    </citation>
    <scope>NUCLEOTIDE SEQUENCE [LARGE SCALE GENOMIC DNA]</scope>
    <source>
        <strain evidence="8 9">15A0121</strain>
    </source>
</reference>
<gene>
    <name evidence="8" type="ORF">INS88_09410</name>
</gene>
<keyword evidence="9" id="KW-1185">Reference proteome</keyword>
<dbReference type="PROSITE" id="PS51679">
    <property type="entry name" value="SAM_MT_C5"/>
    <property type="match status" value="1"/>
</dbReference>
<dbReference type="Pfam" id="PF00145">
    <property type="entry name" value="DNA_methylase"/>
    <property type="match status" value="1"/>
</dbReference>
<feature type="active site" evidence="6">
    <location>
        <position position="81"/>
    </location>
</feature>
<dbReference type="RefSeq" id="WP_197551033.1">
    <property type="nucleotide sequence ID" value="NZ_CP063213.1"/>
</dbReference>
<keyword evidence="2 6" id="KW-0489">Methyltransferase</keyword>
<sequence length="348" mass="38958">MAQRVEAVDLFCGAGGLSYGLQQGGIAVRAGVDLDPKCRYPFEENIHADFHELSVRDLTGEQLQSMWSGQGPRLLAGCAPCQPFSSQRRGQEASTHESWDLLLEFQRLVQETRPDFVTMENVTRLQNQSVFRSFVSALIDEGYYVDYRALYANEFGLPQRRRRLVLIASLHGPIHLPTPTHGKEDQVTVSQAIGQLPPLESGEASHTDLLHRARRLTDINIARIKASKPGGTWRDWPEVLRAPCHRRSTGQSFGSFYGVMEPNEPAPTITTEFYNYGSGRFGHPTQPRTITPREAAILQGFPKDYKFVPHEDEAKFSVLGRMIGNAVPPIFGELIAQMINNHKYVAQA</sequence>
<dbReference type="EMBL" id="CP063213">
    <property type="protein sequence ID" value="QOR45461.1"/>
    <property type="molecule type" value="Genomic_DNA"/>
</dbReference>
<keyword evidence="3 6" id="KW-0808">Transferase</keyword>
<dbReference type="GO" id="GO:0009307">
    <property type="term" value="P:DNA restriction-modification system"/>
    <property type="evidence" value="ECO:0007669"/>
    <property type="project" value="UniProtKB-KW"/>
</dbReference>
<dbReference type="NCBIfam" id="TIGR00675">
    <property type="entry name" value="dcm"/>
    <property type="match status" value="1"/>
</dbReference>
<dbReference type="PANTHER" id="PTHR10629:SF52">
    <property type="entry name" value="DNA (CYTOSINE-5)-METHYLTRANSFERASE 1"/>
    <property type="match status" value="1"/>
</dbReference>
<evidence type="ECO:0000256" key="4">
    <source>
        <dbReference type="ARBA" id="ARBA00022691"/>
    </source>
</evidence>
<dbReference type="InterPro" id="IPR050390">
    <property type="entry name" value="C5-Methyltransferase"/>
</dbReference>
<evidence type="ECO:0000256" key="5">
    <source>
        <dbReference type="ARBA" id="ARBA00022747"/>
    </source>
</evidence>
<protein>
    <recommendedName>
        <fullName evidence="1">DNA (cytosine-5-)-methyltransferase</fullName>
        <ecNumber evidence="1">2.1.1.37</ecNumber>
    </recommendedName>
</protein>
<evidence type="ECO:0000313" key="8">
    <source>
        <dbReference type="EMBL" id="QOR45461.1"/>
    </source>
</evidence>
<proteinExistence type="inferred from homology"/>
<dbReference type="EC" id="2.1.1.37" evidence="1"/>
<dbReference type="SUPFAM" id="SSF53335">
    <property type="entry name" value="S-adenosyl-L-methionine-dependent methyltransferases"/>
    <property type="match status" value="1"/>
</dbReference>
<evidence type="ECO:0000256" key="6">
    <source>
        <dbReference type="PROSITE-ProRule" id="PRU01016"/>
    </source>
</evidence>
<evidence type="ECO:0000313" key="9">
    <source>
        <dbReference type="Proteomes" id="UP000595053"/>
    </source>
</evidence>
<dbReference type="GO" id="GO:0003677">
    <property type="term" value="F:DNA binding"/>
    <property type="evidence" value="ECO:0007669"/>
    <property type="project" value="TreeGrafter"/>
</dbReference>
<dbReference type="InterPro" id="IPR029063">
    <property type="entry name" value="SAM-dependent_MTases_sf"/>
</dbReference>
<dbReference type="Gene3D" id="3.40.50.150">
    <property type="entry name" value="Vaccinia Virus protein VP39"/>
    <property type="match status" value="1"/>
</dbReference>
<dbReference type="InterPro" id="IPR001525">
    <property type="entry name" value="C5_MeTfrase"/>
</dbReference>
<dbReference type="PRINTS" id="PR00105">
    <property type="entry name" value="C5METTRFRASE"/>
</dbReference>
<keyword evidence="4 6" id="KW-0949">S-adenosyl-L-methionine</keyword>
<name>A0A7M1QUI4_9ACTO</name>
<dbReference type="PANTHER" id="PTHR10629">
    <property type="entry name" value="CYTOSINE-SPECIFIC METHYLTRANSFERASE"/>
    <property type="match status" value="1"/>
</dbReference>
<accession>A0A7M1QUI4</accession>
<dbReference type="GO" id="GO:0032259">
    <property type="term" value="P:methylation"/>
    <property type="evidence" value="ECO:0007669"/>
    <property type="project" value="UniProtKB-KW"/>
</dbReference>
<dbReference type="GO" id="GO:0003886">
    <property type="term" value="F:DNA (cytosine-5-)-methyltransferase activity"/>
    <property type="evidence" value="ECO:0007669"/>
    <property type="project" value="UniProtKB-EC"/>
</dbReference>
<dbReference type="Gene3D" id="3.90.120.10">
    <property type="entry name" value="DNA Methylase, subunit A, domain 2"/>
    <property type="match status" value="1"/>
</dbReference>
<keyword evidence="5" id="KW-0680">Restriction system</keyword>
<comment type="similarity">
    <text evidence="6 7">Belongs to the class I-like SAM-binding methyltransferase superfamily. C5-methyltransferase family.</text>
</comment>
<dbReference type="AlphaFoldDB" id="A0A7M1QUI4"/>